<name>A0A7X1AUY7_9BACT</name>
<dbReference type="RefSeq" id="WP_185691223.1">
    <property type="nucleotide sequence ID" value="NZ_JACHVA010000022.1"/>
</dbReference>
<evidence type="ECO:0000313" key="1">
    <source>
        <dbReference type="EMBL" id="MBC2600474.1"/>
    </source>
</evidence>
<evidence type="ECO:0000313" key="5">
    <source>
        <dbReference type="Proteomes" id="UP000525652"/>
    </source>
</evidence>
<dbReference type="EMBL" id="JACHVA010000070">
    <property type="protein sequence ID" value="MBC2601699.1"/>
    <property type="molecule type" value="Genomic_DNA"/>
</dbReference>
<dbReference type="EMBL" id="JACHVA010000022">
    <property type="protein sequence ID" value="MBC2600481.1"/>
    <property type="molecule type" value="Genomic_DNA"/>
</dbReference>
<dbReference type="EMBL" id="JACHVA010000020">
    <property type="protein sequence ID" value="MBC2600474.1"/>
    <property type="molecule type" value="Genomic_DNA"/>
</dbReference>
<evidence type="ECO:0000313" key="3">
    <source>
        <dbReference type="EMBL" id="MBC2600481.1"/>
    </source>
</evidence>
<dbReference type="Pfam" id="PF26541">
    <property type="entry name" value="MafI2"/>
    <property type="match status" value="1"/>
</dbReference>
<gene>
    <name evidence="1" type="ORF">H5P30_01630</name>
    <name evidence="2" type="ORF">H5P30_01645</name>
    <name evidence="3" type="ORF">H5P30_01665</name>
    <name evidence="4" type="ORF">H5P30_07900</name>
</gene>
<dbReference type="Proteomes" id="UP000525652">
    <property type="component" value="Unassembled WGS sequence"/>
</dbReference>
<keyword evidence="5" id="KW-1185">Reference proteome</keyword>
<reference evidence="3 5" key="1">
    <citation type="submission" date="2020-07" db="EMBL/GenBank/DDBJ databases">
        <authorList>
            <person name="Feng X."/>
        </authorList>
    </citation>
    <scope>NUCLEOTIDE SEQUENCE [LARGE SCALE GENOMIC DNA]</scope>
    <source>
        <strain evidence="3 5">JCM14086</strain>
    </source>
</reference>
<comment type="caution">
    <text evidence="3">The sequence shown here is derived from an EMBL/GenBank/DDBJ whole genome shotgun (WGS) entry which is preliminary data.</text>
</comment>
<evidence type="ECO:0000313" key="4">
    <source>
        <dbReference type="EMBL" id="MBC2601699.1"/>
    </source>
</evidence>
<dbReference type="InterPro" id="IPR058702">
    <property type="entry name" value="MafI2-like"/>
</dbReference>
<protein>
    <submittedName>
        <fullName evidence="3">Colicin</fullName>
    </submittedName>
</protein>
<proteinExistence type="predicted"/>
<organism evidence="3 5">
    <name type="scientific">Puniceicoccus vermicola</name>
    <dbReference type="NCBI Taxonomy" id="388746"/>
    <lineage>
        <taxon>Bacteria</taxon>
        <taxon>Pseudomonadati</taxon>
        <taxon>Verrucomicrobiota</taxon>
        <taxon>Opitutia</taxon>
        <taxon>Puniceicoccales</taxon>
        <taxon>Puniceicoccaceae</taxon>
        <taxon>Puniceicoccus</taxon>
    </lineage>
</organism>
<accession>A0A7X1AUY7</accession>
<dbReference type="EMBL" id="JACHVA010000021">
    <property type="protein sequence ID" value="MBC2600477.1"/>
    <property type="molecule type" value="Genomic_DNA"/>
</dbReference>
<dbReference type="AlphaFoldDB" id="A0A7X1AUY7"/>
<evidence type="ECO:0000313" key="2">
    <source>
        <dbReference type="EMBL" id="MBC2600477.1"/>
    </source>
</evidence>
<sequence length="106" mass="12574">MKSIPHWLRIWIQSALIGEIYPSIRAIAVKFTDSKEFTLRYYLEKEPTDFDRESCSMVMTEILANTSSKEEIKKVKEECFFSDKLLRDIDVLDGLVFARREYEIEK</sequence>